<comment type="similarity">
    <text evidence="1">Belongs to the CFA/CMAS family.</text>
</comment>
<dbReference type="EMBL" id="BMEO01000001">
    <property type="protein sequence ID" value="GGF83465.1"/>
    <property type="molecule type" value="Genomic_DNA"/>
</dbReference>
<accession>A0A917CD21</accession>
<evidence type="ECO:0000313" key="7">
    <source>
        <dbReference type="EMBL" id="GGF83465.1"/>
    </source>
</evidence>
<dbReference type="Pfam" id="PF02353">
    <property type="entry name" value="CMAS"/>
    <property type="match status" value="1"/>
</dbReference>
<dbReference type="CDD" id="cd02440">
    <property type="entry name" value="AdoMet_MTases"/>
    <property type="match status" value="1"/>
</dbReference>
<dbReference type="InterPro" id="IPR003333">
    <property type="entry name" value="CMAS"/>
</dbReference>
<dbReference type="InterPro" id="IPR050723">
    <property type="entry name" value="CFA/CMAS"/>
</dbReference>
<evidence type="ECO:0000256" key="1">
    <source>
        <dbReference type="ARBA" id="ARBA00010815"/>
    </source>
</evidence>
<keyword evidence="3" id="KW-0808">Transferase</keyword>
<evidence type="ECO:0000256" key="3">
    <source>
        <dbReference type="ARBA" id="ARBA00022679"/>
    </source>
</evidence>
<dbReference type="NCBIfam" id="NF008686">
    <property type="entry name" value="PRK11705.1"/>
    <property type="match status" value="1"/>
</dbReference>
<dbReference type="PIRSF" id="PIRSF003085">
    <property type="entry name" value="CMAS"/>
    <property type="match status" value="1"/>
</dbReference>
<keyword evidence="8" id="KW-1185">Reference proteome</keyword>
<proteinExistence type="inferred from homology"/>
<reference evidence="7" key="1">
    <citation type="journal article" date="2014" name="Int. J. Syst. Evol. Microbiol.">
        <title>Complete genome sequence of Corynebacterium casei LMG S-19264T (=DSM 44701T), isolated from a smear-ripened cheese.</title>
        <authorList>
            <consortium name="US DOE Joint Genome Institute (JGI-PGF)"/>
            <person name="Walter F."/>
            <person name="Albersmeier A."/>
            <person name="Kalinowski J."/>
            <person name="Ruckert C."/>
        </authorList>
    </citation>
    <scope>NUCLEOTIDE SEQUENCE</scope>
    <source>
        <strain evidence="7">CGMCC 1.12181</strain>
    </source>
</reference>
<reference evidence="7" key="2">
    <citation type="submission" date="2020-09" db="EMBL/GenBank/DDBJ databases">
        <authorList>
            <person name="Sun Q."/>
            <person name="Zhou Y."/>
        </authorList>
    </citation>
    <scope>NUCLEOTIDE SEQUENCE</scope>
    <source>
        <strain evidence="7">CGMCC 1.12181</strain>
    </source>
</reference>
<keyword evidence="4" id="KW-0949">S-adenosyl-L-methionine</keyword>
<dbReference type="PANTHER" id="PTHR43667">
    <property type="entry name" value="CYCLOPROPANE-FATTY-ACYL-PHOSPHOLIPID SYNTHASE"/>
    <property type="match status" value="1"/>
</dbReference>
<dbReference type="InterPro" id="IPR029063">
    <property type="entry name" value="SAM-dependent_MTases_sf"/>
</dbReference>
<dbReference type="Proteomes" id="UP000605253">
    <property type="component" value="Unassembled WGS sequence"/>
</dbReference>
<dbReference type="AlphaFoldDB" id="A0A917CD21"/>
<organism evidence="7 8">
    <name type="scientific">Marinicella pacifica</name>
    <dbReference type="NCBI Taxonomy" id="1171543"/>
    <lineage>
        <taxon>Bacteria</taxon>
        <taxon>Pseudomonadati</taxon>
        <taxon>Pseudomonadota</taxon>
        <taxon>Gammaproteobacteria</taxon>
        <taxon>Lysobacterales</taxon>
        <taxon>Marinicellaceae</taxon>
        <taxon>Marinicella</taxon>
    </lineage>
</organism>
<evidence type="ECO:0000256" key="6">
    <source>
        <dbReference type="PIRSR" id="PIRSR003085-1"/>
    </source>
</evidence>
<gene>
    <name evidence="7" type="primary">cfa</name>
    <name evidence="7" type="ORF">GCM10011365_00500</name>
</gene>
<evidence type="ECO:0000256" key="4">
    <source>
        <dbReference type="ARBA" id="ARBA00022691"/>
    </source>
</evidence>
<sequence>MKTQTINNTLNAWLASADVQIGGDRPWDLQVHDNRFYARVLAQGSLGLGESYMAGWWDCAHLDQFFNRILRVKLHEKVSGLGDIWSVIKSKIINLQKPSRAFTIGRKHYDIGNTLFQKMLDKRMIYSCGYWRFADNINQAQEHKLDLVCRKLGLEPGMRVLDIGCGWGGTARFAAERYGVEVVGLTVSKKQKQLADEFCRDWPIDIRLQDYRDLNETFDRIFSIGMFEHVGYKNYADYFQVVKKNLRDDGLFLLHCIGGNHSVTQTDPWIAKYIFPNSMIPSVQQIAENTEGLLVLEDWHNFGVDYDTTLMAWYENFNNSWDEIKQDYDDLFYRQWCYYLLSCAGSFRARSNQLWQCVFSKDGLPGGYQSIR</sequence>
<feature type="active site" evidence="6">
    <location>
        <position position="343"/>
    </location>
</feature>
<evidence type="ECO:0000256" key="2">
    <source>
        <dbReference type="ARBA" id="ARBA00022603"/>
    </source>
</evidence>
<protein>
    <submittedName>
        <fullName evidence="7">Cyclopropane-fatty-acyl-phospholipid synthase</fullName>
    </submittedName>
</protein>
<name>A0A917CD21_9GAMM</name>
<keyword evidence="2" id="KW-0489">Methyltransferase</keyword>
<dbReference type="GO" id="GO:0008610">
    <property type="term" value="P:lipid biosynthetic process"/>
    <property type="evidence" value="ECO:0007669"/>
    <property type="project" value="InterPro"/>
</dbReference>
<dbReference type="GO" id="GO:0008168">
    <property type="term" value="F:methyltransferase activity"/>
    <property type="evidence" value="ECO:0007669"/>
    <property type="project" value="UniProtKB-KW"/>
</dbReference>
<dbReference type="Gene3D" id="3.40.50.150">
    <property type="entry name" value="Vaccinia Virus protein VP39"/>
    <property type="match status" value="1"/>
</dbReference>
<comment type="caution">
    <text evidence="7">The sequence shown here is derived from an EMBL/GenBank/DDBJ whole genome shotgun (WGS) entry which is preliminary data.</text>
</comment>
<keyword evidence="5" id="KW-0443">Lipid metabolism</keyword>
<evidence type="ECO:0000313" key="8">
    <source>
        <dbReference type="Proteomes" id="UP000605253"/>
    </source>
</evidence>
<dbReference type="RefSeq" id="WP_188363660.1">
    <property type="nucleotide sequence ID" value="NZ_BAABJF010000011.1"/>
</dbReference>
<evidence type="ECO:0000256" key="5">
    <source>
        <dbReference type="ARBA" id="ARBA00023098"/>
    </source>
</evidence>
<dbReference type="SUPFAM" id="SSF53335">
    <property type="entry name" value="S-adenosyl-L-methionine-dependent methyltransferases"/>
    <property type="match status" value="1"/>
</dbReference>
<dbReference type="PANTHER" id="PTHR43667:SF1">
    <property type="entry name" value="CYCLOPROPANE-FATTY-ACYL-PHOSPHOLIPID SYNTHASE"/>
    <property type="match status" value="1"/>
</dbReference>
<dbReference type="GO" id="GO:0032259">
    <property type="term" value="P:methylation"/>
    <property type="evidence" value="ECO:0007669"/>
    <property type="project" value="UniProtKB-KW"/>
</dbReference>